<evidence type="ECO:0000256" key="2">
    <source>
        <dbReference type="SAM" id="Phobius"/>
    </source>
</evidence>
<feature type="compositionally biased region" description="Polar residues" evidence="1">
    <location>
        <begin position="275"/>
        <end position="288"/>
    </location>
</feature>
<feature type="transmembrane region" description="Helical" evidence="2">
    <location>
        <begin position="65"/>
        <end position="87"/>
    </location>
</feature>
<reference evidence="3" key="1">
    <citation type="submission" date="2021-01" db="EMBL/GenBank/DDBJ databases">
        <authorList>
            <person name="Corre E."/>
            <person name="Pelletier E."/>
            <person name="Niang G."/>
            <person name="Scheremetjew M."/>
            <person name="Finn R."/>
            <person name="Kale V."/>
            <person name="Holt S."/>
            <person name="Cochrane G."/>
            <person name="Meng A."/>
            <person name="Brown T."/>
            <person name="Cohen L."/>
        </authorList>
    </citation>
    <scope>NUCLEOTIDE SEQUENCE</scope>
    <source>
        <strain evidence="3">10249 10 AB</strain>
    </source>
</reference>
<dbReference type="EMBL" id="HBIX01035062">
    <property type="protein sequence ID" value="CAE0730145.1"/>
    <property type="molecule type" value="Transcribed_RNA"/>
</dbReference>
<keyword evidence="2" id="KW-0812">Transmembrane</keyword>
<feature type="region of interest" description="Disordered" evidence="1">
    <location>
        <begin position="256"/>
        <end position="288"/>
    </location>
</feature>
<gene>
    <name evidence="3" type="ORF">PAUS00366_LOCUS22931</name>
</gene>
<sequence length="486" mass="54887">MGKTSATTRRRRKDKTDPKAAGSTEENLKNGSSNNSNHASNKQDADNYDEGSLQLTWTAIKNNPVVIWVLLLIAIPYGINLGIRIMILQTNILARPPVGRRDERQVLILGSMLSFGGTSKNAKNRYDNNIANTLRREFGLEIGYEDSDSSWNFVRDGTVSWIHGMRYFERTNESENESEKPNDIGSSFDQRVRHLCRLKWVLTHESRDRYGFEPTVFGSDSEFNHCSIFNPDSRRCQLPVCEESVKKEYGCALRRLDGGDNNDGNDDDGNNTGGKQSSLVSNSKQQNSCDMMPFKTTLLQTRQPWHVVRSLVERYCWRKKTIQESMPSSLEDLLSTLGMVPQLDGDDHCVNQFIDYVAGYYNTVLDNSADDDVKTYKIEETSPCEIAELSGFFDGPEATTTRTKAVVYSPNYEKVRRKCAAILKENNFESGTTTNGAVAGPIAGSEVEEDLEMLSVKRDLLPHASPEHIKRMKELFARLEYEYSAE</sequence>
<feature type="compositionally biased region" description="Low complexity" evidence="1">
    <location>
        <begin position="30"/>
        <end position="40"/>
    </location>
</feature>
<feature type="region of interest" description="Disordered" evidence="1">
    <location>
        <begin position="1"/>
        <end position="47"/>
    </location>
</feature>
<accession>A0A7S4AYI1</accession>
<protein>
    <submittedName>
        <fullName evidence="3">Uncharacterized protein</fullName>
    </submittedName>
</protein>
<dbReference type="AlphaFoldDB" id="A0A7S4AYI1"/>
<keyword evidence="2" id="KW-1133">Transmembrane helix</keyword>
<organism evidence="3">
    <name type="scientific">Pseudo-nitzschia australis</name>
    <dbReference type="NCBI Taxonomy" id="44445"/>
    <lineage>
        <taxon>Eukaryota</taxon>
        <taxon>Sar</taxon>
        <taxon>Stramenopiles</taxon>
        <taxon>Ochrophyta</taxon>
        <taxon>Bacillariophyta</taxon>
        <taxon>Bacillariophyceae</taxon>
        <taxon>Bacillariophycidae</taxon>
        <taxon>Bacillariales</taxon>
        <taxon>Bacillariaceae</taxon>
        <taxon>Pseudo-nitzschia</taxon>
    </lineage>
</organism>
<keyword evidence="2" id="KW-0472">Membrane</keyword>
<evidence type="ECO:0000313" key="3">
    <source>
        <dbReference type="EMBL" id="CAE0730145.1"/>
    </source>
</evidence>
<proteinExistence type="predicted"/>
<name>A0A7S4AYI1_9STRA</name>
<evidence type="ECO:0000256" key="1">
    <source>
        <dbReference type="SAM" id="MobiDB-lite"/>
    </source>
</evidence>